<reference evidence="7 8" key="2">
    <citation type="submission" date="2019-09" db="EMBL/GenBank/DDBJ databases">
        <authorList>
            <person name="Jin C."/>
        </authorList>
    </citation>
    <scope>NUCLEOTIDE SEQUENCE [LARGE SCALE GENOMIC DNA]</scope>
    <source>
        <strain evidence="7 8">AN110305</strain>
    </source>
</reference>
<feature type="transmembrane region" description="Helical" evidence="5">
    <location>
        <begin position="63"/>
        <end position="83"/>
    </location>
</feature>
<dbReference type="CDD" id="cd17321">
    <property type="entry name" value="MFS_MMR_MDR_like"/>
    <property type="match status" value="1"/>
</dbReference>
<dbReference type="OrthoDB" id="4532109at2"/>
<evidence type="ECO:0000259" key="6">
    <source>
        <dbReference type="PROSITE" id="PS50850"/>
    </source>
</evidence>
<feature type="domain" description="Major facilitator superfamily (MFS) profile" evidence="6">
    <location>
        <begin position="29"/>
        <end position="481"/>
    </location>
</feature>
<dbReference type="EMBL" id="VUOB01000042">
    <property type="protein sequence ID" value="KAA2258040.1"/>
    <property type="molecule type" value="Genomic_DNA"/>
</dbReference>
<dbReference type="InterPro" id="IPR036259">
    <property type="entry name" value="MFS_trans_sf"/>
</dbReference>
<keyword evidence="8" id="KW-1185">Reference proteome</keyword>
<sequence>MSIDTTTRPAIPDKAQAAKPDSDRTALARMLIVVSGMFMIGLDFFGVNVAIPATRADLHASTAAVQFIVSGFSLAYAASMLTAGRLGDLYGRRRLFGSGMVLFTVASLAAGLAPNSGVLIAARVAQGVGAAVMTPQMLAILNTSFSGAQRVRAFTAFALSMGLSATFGQLIGGVLIHLDVAGLGWRAIFLVNVPIGVVALAAMRAVIPESRGTGRQGLDLVGALLGSGGLLAVVLPLVEGREQGWPAWSLVCLAASVPLLVAFAVRQLRLERHGRAPLISLRLFRERAFAVGIVMILGFFAAMASFMLVLALYLQDGRGLSPLASGTVFGALGLGYIPAALAAPRVAARLGRHVLTVGALVVAAGYGVLVGAVSTIGVAGSSMWLLVGLFVAGVGMALFINPATPTVLAGVAPAQAAAAAGVLSTAQEGGNALGVAAIGLVFFGALGHGPTSDYARAFGWSVGILAVITVAVAVLAQALPRHGSRD</sequence>
<feature type="transmembrane region" description="Helical" evidence="5">
    <location>
        <begin position="432"/>
        <end position="450"/>
    </location>
</feature>
<feature type="transmembrane region" description="Helical" evidence="5">
    <location>
        <begin position="218"/>
        <end position="238"/>
    </location>
</feature>
<comment type="subcellular location">
    <subcellularLocation>
        <location evidence="1">Cell membrane</location>
        <topology evidence="1">Multi-pass membrane protein</topology>
    </subcellularLocation>
</comment>
<dbReference type="InterPro" id="IPR011701">
    <property type="entry name" value="MFS"/>
</dbReference>
<feature type="transmembrane region" description="Helical" evidence="5">
    <location>
        <begin position="354"/>
        <end position="376"/>
    </location>
</feature>
<feature type="transmembrane region" description="Helical" evidence="5">
    <location>
        <begin position="457"/>
        <end position="479"/>
    </location>
</feature>
<feature type="transmembrane region" description="Helical" evidence="5">
    <location>
        <begin position="244"/>
        <end position="265"/>
    </location>
</feature>
<dbReference type="SUPFAM" id="SSF103473">
    <property type="entry name" value="MFS general substrate transporter"/>
    <property type="match status" value="1"/>
</dbReference>
<dbReference type="RefSeq" id="WP_149852003.1">
    <property type="nucleotide sequence ID" value="NZ_VUOB01000042.1"/>
</dbReference>
<dbReference type="Proteomes" id="UP000323454">
    <property type="component" value="Unassembled WGS sequence"/>
</dbReference>
<dbReference type="GO" id="GO:0022857">
    <property type="term" value="F:transmembrane transporter activity"/>
    <property type="evidence" value="ECO:0007669"/>
    <property type="project" value="InterPro"/>
</dbReference>
<accession>A0A5B2X4F7</accession>
<feature type="transmembrane region" description="Helical" evidence="5">
    <location>
        <begin position="120"/>
        <end position="141"/>
    </location>
</feature>
<evidence type="ECO:0000256" key="5">
    <source>
        <dbReference type="SAM" id="Phobius"/>
    </source>
</evidence>
<feature type="transmembrane region" description="Helical" evidence="5">
    <location>
        <begin position="95"/>
        <end position="114"/>
    </location>
</feature>
<dbReference type="PANTHER" id="PTHR42718:SF39">
    <property type="entry name" value="ACTINORHODIN TRANSPORTER-RELATED"/>
    <property type="match status" value="1"/>
</dbReference>
<dbReference type="PROSITE" id="PS50850">
    <property type="entry name" value="MFS"/>
    <property type="match status" value="1"/>
</dbReference>
<feature type="transmembrane region" description="Helical" evidence="5">
    <location>
        <begin position="184"/>
        <end position="206"/>
    </location>
</feature>
<evidence type="ECO:0000313" key="8">
    <source>
        <dbReference type="Proteomes" id="UP000323454"/>
    </source>
</evidence>
<feature type="transmembrane region" description="Helical" evidence="5">
    <location>
        <begin position="382"/>
        <end position="400"/>
    </location>
</feature>
<protein>
    <submittedName>
        <fullName evidence="7">MFS transporter</fullName>
    </submittedName>
</protein>
<feature type="transmembrane region" description="Helical" evidence="5">
    <location>
        <begin position="320"/>
        <end position="342"/>
    </location>
</feature>
<dbReference type="Gene3D" id="1.20.1720.10">
    <property type="entry name" value="Multidrug resistance protein D"/>
    <property type="match status" value="1"/>
</dbReference>
<feature type="transmembrane region" description="Helical" evidence="5">
    <location>
        <begin position="153"/>
        <end position="178"/>
    </location>
</feature>
<dbReference type="PANTHER" id="PTHR42718">
    <property type="entry name" value="MAJOR FACILITATOR SUPERFAMILY MULTIDRUG TRANSPORTER MFSC"/>
    <property type="match status" value="1"/>
</dbReference>
<proteinExistence type="predicted"/>
<evidence type="ECO:0000256" key="4">
    <source>
        <dbReference type="ARBA" id="ARBA00023136"/>
    </source>
</evidence>
<gene>
    <name evidence="7" type="ORF">F0L68_23950</name>
</gene>
<keyword evidence="3 5" id="KW-1133">Transmembrane helix</keyword>
<dbReference type="GO" id="GO:0005886">
    <property type="term" value="C:plasma membrane"/>
    <property type="evidence" value="ECO:0007669"/>
    <property type="project" value="UniProtKB-SubCell"/>
</dbReference>
<evidence type="ECO:0000256" key="2">
    <source>
        <dbReference type="ARBA" id="ARBA00022692"/>
    </source>
</evidence>
<dbReference type="InterPro" id="IPR020846">
    <property type="entry name" value="MFS_dom"/>
</dbReference>
<feature type="transmembrane region" description="Helical" evidence="5">
    <location>
        <begin position="26"/>
        <end position="51"/>
    </location>
</feature>
<name>A0A5B2X4F7_9PSEU</name>
<keyword evidence="2 5" id="KW-0812">Transmembrane</keyword>
<comment type="caution">
    <text evidence="7">The sequence shown here is derived from an EMBL/GenBank/DDBJ whole genome shotgun (WGS) entry which is preliminary data.</text>
</comment>
<dbReference type="Gene3D" id="1.20.1250.20">
    <property type="entry name" value="MFS general substrate transporter like domains"/>
    <property type="match status" value="1"/>
</dbReference>
<feature type="transmembrane region" description="Helical" evidence="5">
    <location>
        <begin position="288"/>
        <end position="314"/>
    </location>
</feature>
<reference evidence="7 8" key="1">
    <citation type="submission" date="2019-09" db="EMBL/GenBank/DDBJ databases">
        <title>Goodfellowia gen. nov., a new genus of the Pseudonocardineae related to Actinoalloteichus, containing Goodfellowia coeruleoviolacea gen. nov., comb. nov. gen. nov., comb. nov.</title>
        <authorList>
            <person name="Labeda D."/>
        </authorList>
    </citation>
    <scope>NUCLEOTIDE SEQUENCE [LARGE SCALE GENOMIC DNA]</scope>
    <source>
        <strain evidence="7 8">AN110305</strain>
    </source>
</reference>
<dbReference type="Pfam" id="PF07690">
    <property type="entry name" value="MFS_1"/>
    <property type="match status" value="1"/>
</dbReference>
<organism evidence="7 8">
    <name type="scientific">Solihabitans fulvus</name>
    <dbReference type="NCBI Taxonomy" id="1892852"/>
    <lineage>
        <taxon>Bacteria</taxon>
        <taxon>Bacillati</taxon>
        <taxon>Actinomycetota</taxon>
        <taxon>Actinomycetes</taxon>
        <taxon>Pseudonocardiales</taxon>
        <taxon>Pseudonocardiaceae</taxon>
        <taxon>Solihabitans</taxon>
    </lineage>
</organism>
<evidence type="ECO:0000313" key="7">
    <source>
        <dbReference type="EMBL" id="KAA2258040.1"/>
    </source>
</evidence>
<keyword evidence="4 5" id="KW-0472">Membrane</keyword>
<evidence type="ECO:0000256" key="3">
    <source>
        <dbReference type="ARBA" id="ARBA00022989"/>
    </source>
</evidence>
<dbReference type="AlphaFoldDB" id="A0A5B2X4F7"/>
<evidence type="ECO:0000256" key="1">
    <source>
        <dbReference type="ARBA" id="ARBA00004651"/>
    </source>
</evidence>